<keyword evidence="6" id="KW-0067">ATP-binding</keyword>
<dbReference type="Gene3D" id="3.40.50.300">
    <property type="entry name" value="P-loop containing nucleotide triphosphate hydrolases"/>
    <property type="match status" value="3"/>
</dbReference>
<evidence type="ECO:0000256" key="6">
    <source>
        <dbReference type="ARBA" id="ARBA00022840"/>
    </source>
</evidence>
<dbReference type="PROSITE" id="PS51192">
    <property type="entry name" value="HELICASE_ATP_BIND_1"/>
    <property type="match status" value="1"/>
</dbReference>
<dbReference type="PROSITE" id="PS00690">
    <property type="entry name" value="DEAH_ATP_HELICASE"/>
    <property type="match status" value="1"/>
</dbReference>
<dbReference type="AlphaFoldDB" id="A0A0D3G775"/>
<dbReference type="EC" id="3.6.4.13" evidence="1"/>
<dbReference type="eggNOG" id="KOG0923">
    <property type="taxonomic scope" value="Eukaryota"/>
</dbReference>
<dbReference type="GO" id="GO:0003723">
    <property type="term" value="F:RNA binding"/>
    <property type="evidence" value="ECO:0007669"/>
    <property type="project" value="TreeGrafter"/>
</dbReference>
<dbReference type="Pfam" id="PF00271">
    <property type="entry name" value="Helicase_C"/>
    <property type="match status" value="1"/>
</dbReference>
<keyword evidence="2" id="KW-0507">mRNA processing</keyword>
<keyword evidence="4" id="KW-0378">Hydrolase</keyword>
<dbReference type="SUPFAM" id="SSF52540">
    <property type="entry name" value="P-loop containing nucleoside triphosphate hydrolases"/>
    <property type="match status" value="1"/>
</dbReference>
<evidence type="ECO:0000256" key="2">
    <source>
        <dbReference type="ARBA" id="ARBA00022664"/>
    </source>
</evidence>
<reference evidence="12" key="2">
    <citation type="submission" date="2015-03" db="UniProtKB">
        <authorList>
            <consortium name="EnsemblPlants"/>
        </authorList>
    </citation>
    <scope>IDENTIFICATION</scope>
</reference>
<dbReference type="InterPro" id="IPR014001">
    <property type="entry name" value="Helicase_ATP-bd"/>
</dbReference>
<accession>A0A0D3G775</accession>
<dbReference type="Gene3D" id="1.20.120.1080">
    <property type="match status" value="1"/>
</dbReference>
<feature type="region of interest" description="Disordered" evidence="9">
    <location>
        <begin position="111"/>
        <end position="217"/>
    </location>
</feature>
<sequence>MAASDDGQLRTWVSDRLMALLGYSQGLVARLVVRLARECASAGDLAARLVDLAGFPPSPDTAAFAEDVYGRVPRSCGGGGDDAGVSEYQRQMQEAAAMAKKQSTIKLVDDDGEIGVSASPSSGGRKRFRRKAVGENDDDAGRNARRRRSPDDEEEDGDAGEEEEMERDQIERAQLERNIRERDAASTRRLTDRKTTKREQGELARRSDAMDKNDTSGLRRLSRRAYLQRRKEKKVEEMRDEIVDHEFLFPGVQLTAAEERDMRHKKQVYGLVHDRDDGAGDDYYRMPDAYDAAANVDQEKRFSVARRRYEEPAEAARDGKTANALSEQEAWEEQQIRKSRLQFGSMDRGQRGDEYELLFDDGVEFVRSTVMAGTAPADDDDTAAAAAADEYHAEAMDAKATLQDERKTLPVYKLKDDLLKAIDEHQVLIVVGETGSGKTTQIPQYLHEVGYTAGGRKKVACTQPRRVAAMSVAARVAEEMGVKLGHEVGYSIRFEDCTSEKTVIKYMTDGMLLREFLGEPDLGSYSVVVVDEAHERTLATDILFGLVKDIARLRPDMKLLISSATLNADKFSDFFDAAPVFRIPGRRFEVGIHYTVAPEADYIDATWDTEAAAAANGKVTELVICPIYANLPAELQAKIFEPTPTGVLKVVLATNIADAETPYNPRTAMESFLVAPPAPAGARKVVLATNIAETSLTIDGIKYVVDPGFCKVKSYNPRTGMESLVVAPVSRASAEQRAGRSGRTGPGECFRLYTEYNFVSDLDDDAVPEIQRSNLASVVLALKALGINDLVGFDFMDPPPAESLLRALEELFALGALNSRGELTKTGRRMAEFPLDPMLSKAIVASERYGCSEEVITIAAMLSTGNAVFYRPRDKRVHADAARRAFHAGNAGDHVALLNVYNAWAESGYSPQWCRESFVQHRTMRRARDVRDQLGALLERVEIAPCSSAGGGDLDAVRKAVTAGYFRHAARLQRDGSYRAVKSRQTVFVHPSSGVAQAPPRWALYHELVLTTKEYMRQVTELKPEWLVEIAPHYYERKDVDEPEPKKKTAAATPQEQTTAGSTPTKQTPNLNSFFDV</sequence>
<dbReference type="PaxDb" id="65489-OBART05G15140.1"/>
<dbReference type="Gramene" id="OBART05G15140.1">
    <property type="protein sequence ID" value="OBART05G15140.1"/>
    <property type="gene ID" value="OBART05G15140"/>
</dbReference>
<feature type="compositionally biased region" description="Acidic residues" evidence="9">
    <location>
        <begin position="151"/>
        <end position="166"/>
    </location>
</feature>
<dbReference type="GO" id="GO:0071013">
    <property type="term" value="C:catalytic step 2 spliceosome"/>
    <property type="evidence" value="ECO:0007669"/>
    <property type="project" value="TreeGrafter"/>
</dbReference>
<evidence type="ECO:0000313" key="12">
    <source>
        <dbReference type="EnsemblPlants" id="OBART05G15140.1"/>
    </source>
</evidence>
<comment type="catalytic activity">
    <reaction evidence="8">
        <text>ATP + H2O = ADP + phosphate + H(+)</text>
        <dbReference type="Rhea" id="RHEA:13065"/>
        <dbReference type="ChEBI" id="CHEBI:15377"/>
        <dbReference type="ChEBI" id="CHEBI:15378"/>
        <dbReference type="ChEBI" id="CHEBI:30616"/>
        <dbReference type="ChEBI" id="CHEBI:43474"/>
        <dbReference type="ChEBI" id="CHEBI:456216"/>
        <dbReference type="EC" id="3.6.4.13"/>
    </reaction>
</comment>
<evidence type="ECO:0000256" key="3">
    <source>
        <dbReference type="ARBA" id="ARBA00022741"/>
    </source>
</evidence>
<keyword evidence="13" id="KW-1185">Reference proteome</keyword>
<evidence type="ECO:0000259" key="10">
    <source>
        <dbReference type="PROSITE" id="PS51192"/>
    </source>
</evidence>
<name>A0A0D3G775_9ORYZ</name>
<reference evidence="12" key="1">
    <citation type="journal article" date="2009" name="Rice">
        <title>De Novo Next Generation Sequencing of Plant Genomes.</title>
        <authorList>
            <person name="Rounsley S."/>
            <person name="Marri P.R."/>
            <person name="Yu Y."/>
            <person name="He R."/>
            <person name="Sisneros N."/>
            <person name="Goicoechea J.L."/>
            <person name="Lee S.J."/>
            <person name="Angelova A."/>
            <person name="Kudrna D."/>
            <person name="Luo M."/>
            <person name="Affourtit J."/>
            <person name="Desany B."/>
            <person name="Knight J."/>
            <person name="Niazi F."/>
            <person name="Egholm M."/>
            <person name="Wing R.A."/>
        </authorList>
    </citation>
    <scope>NUCLEOTIDE SEQUENCE [LARGE SCALE GENOMIC DNA]</scope>
    <source>
        <strain evidence="12">cv. IRGC 105608</strain>
    </source>
</reference>
<feature type="compositionally biased region" description="Basic and acidic residues" evidence="9">
    <location>
        <begin position="1038"/>
        <end position="1047"/>
    </location>
</feature>
<dbReference type="InterPro" id="IPR011709">
    <property type="entry name" value="DEAD-box_helicase_OB_fold"/>
</dbReference>
<dbReference type="GO" id="GO:0006397">
    <property type="term" value="P:mRNA processing"/>
    <property type="evidence" value="ECO:0007669"/>
    <property type="project" value="UniProtKB-KW"/>
</dbReference>
<feature type="compositionally biased region" description="Low complexity" evidence="9">
    <location>
        <begin position="1050"/>
        <end position="1060"/>
    </location>
</feature>
<evidence type="ECO:0000256" key="1">
    <source>
        <dbReference type="ARBA" id="ARBA00012552"/>
    </source>
</evidence>
<dbReference type="InterPro" id="IPR007502">
    <property type="entry name" value="Helicase-assoc_dom"/>
</dbReference>
<evidence type="ECO:0000256" key="5">
    <source>
        <dbReference type="ARBA" id="ARBA00022806"/>
    </source>
</evidence>
<feature type="domain" description="Helicase ATP-binding" evidence="10">
    <location>
        <begin position="419"/>
        <end position="584"/>
    </location>
</feature>
<evidence type="ECO:0000313" key="13">
    <source>
        <dbReference type="Proteomes" id="UP000026960"/>
    </source>
</evidence>
<dbReference type="PROSITE" id="PS51194">
    <property type="entry name" value="HELICASE_CTER"/>
    <property type="match status" value="1"/>
</dbReference>
<evidence type="ECO:0000256" key="7">
    <source>
        <dbReference type="ARBA" id="ARBA00023187"/>
    </source>
</evidence>
<organism evidence="12">
    <name type="scientific">Oryza barthii</name>
    <dbReference type="NCBI Taxonomy" id="65489"/>
    <lineage>
        <taxon>Eukaryota</taxon>
        <taxon>Viridiplantae</taxon>
        <taxon>Streptophyta</taxon>
        <taxon>Embryophyta</taxon>
        <taxon>Tracheophyta</taxon>
        <taxon>Spermatophyta</taxon>
        <taxon>Magnoliopsida</taxon>
        <taxon>Liliopsida</taxon>
        <taxon>Poales</taxon>
        <taxon>Poaceae</taxon>
        <taxon>BOP clade</taxon>
        <taxon>Oryzoideae</taxon>
        <taxon>Oryzeae</taxon>
        <taxon>Oryzinae</taxon>
        <taxon>Oryza</taxon>
    </lineage>
</organism>
<dbReference type="CDD" id="cd18791">
    <property type="entry name" value="SF2_C_RHA"/>
    <property type="match status" value="1"/>
</dbReference>
<dbReference type="Pfam" id="PF07717">
    <property type="entry name" value="OB_NTP_bind"/>
    <property type="match status" value="1"/>
</dbReference>
<dbReference type="GO" id="GO:0005524">
    <property type="term" value="F:ATP binding"/>
    <property type="evidence" value="ECO:0007669"/>
    <property type="project" value="UniProtKB-KW"/>
</dbReference>
<feature type="compositionally biased region" description="Polar residues" evidence="9">
    <location>
        <begin position="1061"/>
        <end position="1077"/>
    </location>
</feature>
<dbReference type="GO" id="GO:0008380">
    <property type="term" value="P:RNA splicing"/>
    <property type="evidence" value="ECO:0007669"/>
    <property type="project" value="UniProtKB-KW"/>
</dbReference>
<evidence type="ECO:0000256" key="4">
    <source>
        <dbReference type="ARBA" id="ARBA00022801"/>
    </source>
</evidence>
<dbReference type="Pfam" id="PF00270">
    <property type="entry name" value="DEAD"/>
    <property type="match status" value="1"/>
</dbReference>
<dbReference type="InterPro" id="IPR027417">
    <property type="entry name" value="P-loop_NTPase"/>
</dbReference>
<keyword evidence="7" id="KW-0508">mRNA splicing</keyword>
<dbReference type="InterPro" id="IPR002464">
    <property type="entry name" value="DNA/RNA_helicase_DEAH_CS"/>
</dbReference>
<feature type="compositionally biased region" description="Basic and acidic residues" evidence="9">
    <location>
        <begin position="167"/>
        <end position="214"/>
    </location>
</feature>
<dbReference type="GO" id="GO:0016787">
    <property type="term" value="F:hydrolase activity"/>
    <property type="evidence" value="ECO:0007669"/>
    <property type="project" value="UniProtKB-KW"/>
</dbReference>
<dbReference type="Pfam" id="PF04408">
    <property type="entry name" value="WHD_HA2"/>
    <property type="match status" value="1"/>
</dbReference>
<dbReference type="SMART" id="SM00490">
    <property type="entry name" value="HELICc"/>
    <property type="match status" value="1"/>
</dbReference>
<dbReference type="HOGENOM" id="CLU_001832_7_1_1"/>
<dbReference type="PANTHER" id="PTHR18934:SF208">
    <property type="entry name" value="RNA HELICASE"/>
    <property type="match status" value="1"/>
</dbReference>
<dbReference type="STRING" id="65489.A0A0D3G775"/>
<dbReference type="Pfam" id="PF21010">
    <property type="entry name" value="HA2_C"/>
    <property type="match status" value="1"/>
</dbReference>
<dbReference type="Proteomes" id="UP000026960">
    <property type="component" value="Chromosome 5"/>
</dbReference>
<evidence type="ECO:0000256" key="9">
    <source>
        <dbReference type="SAM" id="MobiDB-lite"/>
    </source>
</evidence>
<dbReference type="PANTHER" id="PTHR18934">
    <property type="entry name" value="ATP-DEPENDENT RNA HELICASE"/>
    <property type="match status" value="1"/>
</dbReference>
<keyword evidence="5" id="KW-0347">Helicase</keyword>
<protein>
    <recommendedName>
        <fullName evidence="1">RNA helicase</fullName>
        <ecNumber evidence="1">3.6.4.13</ecNumber>
    </recommendedName>
</protein>
<feature type="domain" description="Helicase C-terminal" evidence="11">
    <location>
        <begin position="611"/>
        <end position="786"/>
    </location>
</feature>
<dbReference type="SMART" id="SM00487">
    <property type="entry name" value="DEXDc"/>
    <property type="match status" value="1"/>
</dbReference>
<proteinExistence type="predicted"/>
<feature type="region of interest" description="Disordered" evidence="9">
    <location>
        <begin position="1038"/>
        <end position="1077"/>
    </location>
</feature>
<keyword evidence="3" id="KW-0547">Nucleotide-binding</keyword>
<dbReference type="FunFam" id="3.40.50.300:FF:000594">
    <property type="entry name" value="Pre-mRNA-splicing factor ATP-dependent RNA helicase"/>
    <property type="match status" value="1"/>
</dbReference>
<dbReference type="SMART" id="SM00847">
    <property type="entry name" value="HA2"/>
    <property type="match status" value="1"/>
</dbReference>
<dbReference type="InterPro" id="IPR011545">
    <property type="entry name" value="DEAD/DEAH_box_helicase_dom"/>
</dbReference>
<dbReference type="FunFam" id="1.20.120.1080:FF:000001">
    <property type="entry name" value="Pre-mRNA-splicing factor ATP-dependent RNA helicase"/>
    <property type="match status" value="1"/>
</dbReference>
<dbReference type="EnsemblPlants" id="OBART05G15140.1">
    <property type="protein sequence ID" value="OBART05G15140.1"/>
    <property type="gene ID" value="OBART05G15140"/>
</dbReference>
<evidence type="ECO:0000259" key="11">
    <source>
        <dbReference type="PROSITE" id="PS51194"/>
    </source>
</evidence>
<dbReference type="InterPro" id="IPR001650">
    <property type="entry name" value="Helicase_C-like"/>
</dbReference>
<dbReference type="InterPro" id="IPR048333">
    <property type="entry name" value="HA2_WH"/>
</dbReference>
<dbReference type="GO" id="GO:0003724">
    <property type="term" value="F:RNA helicase activity"/>
    <property type="evidence" value="ECO:0007669"/>
    <property type="project" value="UniProtKB-EC"/>
</dbReference>
<evidence type="ECO:0000256" key="8">
    <source>
        <dbReference type="ARBA" id="ARBA00047984"/>
    </source>
</evidence>